<dbReference type="InterPro" id="IPR036504">
    <property type="entry name" value="CGI121/TPRKB_sf"/>
</dbReference>
<comment type="similarity">
    <text evidence="2 8">Belongs to the CGI121/TPRKB family.</text>
</comment>
<accession>A0A420HCN3</accession>
<evidence type="ECO:0000256" key="3">
    <source>
        <dbReference type="ARBA" id="ARBA00015316"/>
    </source>
</evidence>
<dbReference type="GO" id="GO:0002949">
    <property type="term" value="P:tRNA threonylcarbamoyladenosine modification"/>
    <property type="evidence" value="ECO:0007669"/>
    <property type="project" value="TreeGrafter"/>
</dbReference>
<keyword evidence="10" id="KW-1185">Reference proteome</keyword>
<dbReference type="Pfam" id="PF08617">
    <property type="entry name" value="CGI-121"/>
    <property type="match status" value="1"/>
</dbReference>
<evidence type="ECO:0000256" key="8">
    <source>
        <dbReference type="RuleBase" id="RU004398"/>
    </source>
</evidence>
<evidence type="ECO:0000256" key="4">
    <source>
        <dbReference type="ARBA" id="ARBA00016009"/>
    </source>
</evidence>
<dbReference type="SUPFAM" id="SSF143870">
    <property type="entry name" value="PF0523-like"/>
    <property type="match status" value="1"/>
</dbReference>
<dbReference type="GO" id="GO:0000408">
    <property type="term" value="C:EKC/KEOPS complex"/>
    <property type="evidence" value="ECO:0007669"/>
    <property type="project" value="TreeGrafter"/>
</dbReference>
<evidence type="ECO:0000256" key="2">
    <source>
        <dbReference type="ARBA" id="ARBA00005546"/>
    </source>
</evidence>
<protein>
    <recommendedName>
        <fullName evidence="4">EKC/KEOPS complex subunit CGI121</fullName>
    </recommendedName>
    <alternativeName>
        <fullName evidence="3">EKC/KEOPS complex subunit cgi121</fullName>
    </alternativeName>
</protein>
<gene>
    <name evidence="9" type="ORF">OnM2_091034</name>
</gene>
<proteinExistence type="inferred from homology"/>
<evidence type="ECO:0000313" key="10">
    <source>
        <dbReference type="Proteomes" id="UP000286134"/>
    </source>
</evidence>
<evidence type="ECO:0000256" key="1">
    <source>
        <dbReference type="ARBA" id="ARBA00004123"/>
    </source>
</evidence>
<keyword evidence="6 8" id="KW-0539">Nucleus</keyword>
<dbReference type="PANTHER" id="PTHR15840">
    <property type="entry name" value="CGI-121 FAMILY MEMBER"/>
    <property type="match status" value="1"/>
</dbReference>
<evidence type="ECO:0000256" key="6">
    <source>
        <dbReference type="ARBA" id="ARBA00023242"/>
    </source>
</evidence>
<organism evidence="9 10">
    <name type="scientific">Erysiphe neolycopersici</name>
    <dbReference type="NCBI Taxonomy" id="212602"/>
    <lineage>
        <taxon>Eukaryota</taxon>
        <taxon>Fungi</taxon>
        <taxon>Dikarya</taxon>
        <taxon>Ascomycota</taxon>
        <taxon>Pezizomycotina</taxon>
        <taxon>Leotiomycetes</taxon>
        <taxon>Erysiphales</taxon>
        <taxon>Erysiphaceae</taxon>
        <taxon>Erysiphe</taxon>
    </lineage>
</organism>
<dbReference type="STRING" id="212602.A0A420HCN3"/>
<dbReference type="Gene3D" id="3.30.2380.10">
    <property type="entry name" value="CGI121/TPRKB"/>
    <property type="match status" value="1"/>
</dbReference>
<comment type="function">
    <text evidence="7">Component of the EKC/KEOPS complex that is required for the formation of a threonylcarbamoyl group on adenosine at position 37 (t(6)A37) in tRNAs that read codons beginning with adenine. The complex is probably involved in the transfer of the threonylcarbamoyl moiety of threonylcarbamoyl-AMP (TC-AMP) to the N6 group of A37. CGI121 acts as an allosteric effector that regulates the t(6)A activity of the complex. The EKC/KEOPS complex also promotes both telomere uncapping and telomere elongation. The complex is required for efficient recruitment of transcriptional coactivators. CGI121 is not required for tRNA modification.</text>
</comment>
<evidence type="ECO:0000313" key="9">
    <source>
        <dbReference type="EMBL" id="RKF55189.1"/>
    </source>
</evidence>
<comment type="subcellular location">
    <subcellularLocation>
        <location evidence="1">Nucleus</location>
    </subcellularLocation>
</comment>
<evidence type="ECO:0000256" key="7">
    <source>
        <dbReference type="ARBA" id="ARBA00025043"/>
    </source>
</evidence>
<dbReference type="EMBL" id="MCFK01009180">
    <property type="protein sequence ID" value="RKF55189.1"/>
    <property type="molecule type" value="Genomic_DNA"/>
</dbReference>
<dbReference type="GO" id="GO:0005634">
    <property type="term" value="C:nucleus"/>
    <property type="evidence" value="ECO:0007669"/>
    <property type="project" value="UniProtKB-SubCell"/>
</dbReference>
<dbReference type="Proteomes" id="UP000286134">
    <property type="component" value="Unassembled WGS sequence"/>
</dbReference>
<evidence type="ECO:0000256" key="5">
    <source>
        <dbReference type="ARBA" id="ARBA00022694"/>
    </source>
</evidence>
<sequence>MMFLKTITLEHTPPSHSVHISLFRNIKNATFLLEQLRSGNVEYEYALLDARVILSSVHLLSACFRAIHCNINNRLRTRNIHSEVVYALSPRNNITTAFVNFGITDQTRDLIIVKVGDLTLHDSIKDHLSKIIEGDAETFSDDTLANITDWTRVHKLYSVMEKRQLQKLRNNGDLNTAEKTEIELLILGAMALKSATN</sequence>
<dbReference type="AlphaFoldDB" id="A0A420HCN3"/>
<dbReference type="OrthoDB" id="329139at2759"/>
<keyword evidence="5" id="KW-0819">tRNA processing</keyword>
<dbReference type="PANTHER" id="PTHR15840:SF10">
    <property type="entry name" value="EKC_KEOPS COMPLEX SUBUNIT TPRKB"/>
    <property type="match status" value="1"/>
</dbReference>
<reference evidence="9 10" key="1">
    <citation type="journal article" date="2018" name="BMC Genomics">
        <title>Comparative genome analyses reveal sequence features reflecting distinct modes of host-adaptation between dicot and monocot powdery mildew.</title>
        <authorList>
            <person name="Wu Y."/>
            <person name="Ma X."/>
            <person name="Pan Z."/>
            <person name="Kale S.D."/>
            <person name="Song Y."/>
            <person name="King H."/>
            <person name="Zhang Q."/>
            <person name="Presley C."/>
            <person name="Deng X."/>
            <person name="Wei C.I."/>
            <person name="Xiao S."/>
        </authorList>
    </citation>
    <scope>NUCLEOTIDE SEQUENCE [LARGE SCALE GENOMIC DNA]</scope>
    <source>
        <strain evidence="9">UMSG2</strain>
    </source>
</reference>
<comment type="caution">
    <text evidence="9">The sequence shown here is derived from an EMBL/GenBank/DDBJ whole genome shotgun (WGS) entry which is preliminary data.</text>
</comment>
<dbReference type="GO" id="GO:0005829">
    <property type="term" value="C:cytosol"/>
    <property type="evidence" value="ECO:0007669"/>
    <property type="project" value="TreeGrafter"/>
</dbReference>
<name>A0A420HCN3_9PEZI</name>
<dbReference type="InterPro" id="IPR013926">
    <property type="entry name" value="CGI121/TPRKB"/>
</dbReference>